<dbReference type="RefSeq" id="WP_379905182.1">
    <property type="nucleotide sequence ID" value="NZ_JBHRTR010000037.1"/>
</dbReference>
<evidence type="ECO:0000313" key="2">
    <source>
        <dbReference type="EMBL" id="MFC3230216.1"/>
    </source>
</evidence>
<comment type="caution">
    <text evidence="2">The sequence shown here is derived from an EMBL/GenBank/DDBJ whole genome shotgun (WGS) entry which is preliminary data.</text>
</comment>
<organism evidence="2 3">
    <name type="scientific">Marinibaculum pumilum</name>
    <dbReference type="NCBI Taxonomy" id="1766165"/>
    <lineage>
        <taxon>Bacteria</taxon>
        <taxon>Pseudomonadati</taxon>
        <taxon>Pseudomonadota</taxon>
        <taxon>Alphaproteobacteria</taxon>
        <taxon>Rhodospirillales</taxon>
        <taxon>Rhodospirillaceae</taxon>
        <taxon>Marinibaculum</taxon>
    </lineage>
</organism>
<dbReference type="EMBL" id="JBHRTR010000037">
    <property type="protein sequence ID" value="MFC3230216.1"/>
    <property type="molecule type" value="Genomic_DNA"/>
</dbReference>
<sequence length="110" mass="11271">MQKGAKGKSRAMTANRLRDGLTVFLADGGEWVTEIDRAAVATDADGMAALEKQGADAEAAQHVVGAYLIDVEAADGHVRPLRNREQIRAAGGPTVPGAVADPGAGYAQSA</sequence>
<dbReference type="Pfam" id="PF11011">
    <property type="entry name" value="DUF2849"/>
    <property type="match status" value="1"/>
</dbReference>
<accession>A0ABV7L6C6</accession>
<dbReference type="Proteomes" id="UP001595528">
    <property type="component" value="Unassembled WGS sequence"/>
</dbReference>
<feature type="region of interest" description="Disordered" evidence="1">
    <location>
        <begin position="88"/>
        <end position="110"/>
    </location>
</feature>
<reference evidence="3" key="1">
    <citation type="journal article" date="2019" name="Int. J. Syst. Evol. Microbiol.">
        <title>The Global Catalogue of Microorganisms (GCM) 10K type strain sequencing project: providing services to taxonomists for standard genome sequencing and annotation.</title>
        <authorList>
            <consortium name="The Broad Institute Genomics Platform"/>
            <consortium name="The Broad Institute Genome Sequencing Center for Infectious Disease"/>
            <person name="Wu L."/>
            <person name="Ma J."/>
        </authorList>
    </citation>
    <scope>NUCLEOTIDE SEQUENCE [LARGE SCALE GENOMIC DNA]</scope>
    <source>
        <strain evidence="3">KCTC 42964</strain>
    </source>
</reference>
<dbReference type="InterPro" id="IPR021270">
    <property type="entry name" value="DUF2849"/>
</dbReference>
<gene>
    <name evidence="2" type="ORF">ACFOGJ_23400</name>
</gene>
<proteinExistence type="predicted"/>
<evidence type="ECO:0000313" key="3">
    <source>
        <dbReference type="Proteomes" id="UP001595528"/>
    </source>
</evidence>
<name>A0ABV7L6C6_9PROT</name>
<evidence type="ECO:0000256" key="1">
    <source>
        <dbReference type="SAM" id="MobiDB-lite"/>
    </source>
</evidence>
<feature type="compositionally biased region" description="Low complexity" evidence="1">
    <location>
        <begin position="89"/>
        <end position="110"/>
    </location>
</feature>
<protein>
    <submittedName>
        <fullName evidence="2">DUF2849 domain-containing protein</fullName>
    </submittedName>
</protein>
<keyword evidence="3" id="KW-1185">Reference proteome</keyword>